<name>A0A059FG69_9PROT</name>
<dbReference type="eggNOG" id="COG3678">
    <property type="taxonomic scope" value="Bacteria"/>
</dbReference>
<keyword evidence="4" id="KW-1185">Reference proteome</keyword>
<feature type="region of interest" description="Disordered" evidence="1">
    <location>
        <begin position="143"/>
        <end position="177"/>
    </location>
</feature>
<organism evidence="3 4">
    <name type="scientific">Hyphomonas jannaschiana VP2</name>
    <dbReference type="NCBI Taxonomy" id="1280952"/>
    <lineage>
        <taxon>Bacteria</taxon>
        <taxon>Pseudomonadati</taxon>
        <taxon>Pseudomonadota</taxon>
        <taxon>Alphaproteobacteria</taxon>
        <taxon>Hyphomonadales</taxon>
        <taxon>Hyphomonadaceae</taxon>
        <taxon>Hyphomonas</taxon>
    </lineage>
</organism>
<dbReference type="Proteomes" id="UP000024816">
    <property type="component" value="Unassembled WGS sequence"/>
</dbReference>
<keyword evidence="2" id="KW-1133">Transmembrane helix</keyword>
<reference evidence="3 4" key="1">
    <citation type="journal article" date="2014" name="Antonie Van Leeuwenhoek">
        <title>Hyphomonas beringensis sp. nov. and Hyphomonas chukchiensis sp. nov., isolated from surface seawater of the Bering Sea and Chukchi Sea.</title>
        <authorList>
            <person name="Li C."/>
            <person name="Lai Q."/>
            <person name="Li G."/>
            <person name="Dong C."/>
            <person name="Wang J."/>
            <person name="Liao Y."/>
            <person name="Shao Z."/>
        </authorList>
    </citation>
    <scope>NUCLEOTIDE SEQUENCE [LARGE SCALE GENOMIC DNA]</scope>
    <source>
        <strain evidence="3 4">VP2</strain>
    </source>
</reference>
<comment type="caution">
    <text evidence="3">The sequence shown here is derived from an EMBL/GenBank/DDBJ whole genome shotgun (WGS) entry which is preliminary data.</text>
</comment>
<dbReference type="EMBL" id="ARYJ01000003">
    <property type="protein sequence ID" value="KCZ89597.1"/>
    <property type="molecule type" value="Genomic_DNA"/>
</dbReference>
<evidence type="ECO:0000313" key="3">
    <source>
        <dbReference type="EMBL" id="KCZ89597.1"/>
    </source>
</evidence>
<evidence type="ECO:0000256" key="1">
    <source>
        <dbReference type="SAM" id="MobiDB-lite"/>
    </source>
</evidence>
<dbReference type="STRING" id="1280952.HJA_05077"/>
<protein>
    <recommendedName>
        <fullName evidence="5">Integral membrane protein</fullName>
    </recommendedName>
</protein>
<gene>
    <name evidence="3" type="ORF">HJA_05077</name>
</gene>
<feature type="compositionally biased region" description="Pro residues" evidence="1">
    <location>
        <begin position="167"/>
        <end position="177"/>
    </location>
</feature>
<keyword evidence="2" id="KW-0472">Membrane</keyword>
<dbReference type="PATRIC" id="fig|1280952.3.peg.1006"/>
<evidence type="ECO:0000256" key="2">
    <source>
        <dbReference type="SAM" id="Phobius"/>
    </source>
</evidence>
<accession>A0A059FG69</accession>
<feature type="transmembrane region" description="Helical" evidence="2">
    <location>
        <begin position="14"/>
        <end position="34"/>
    </location>
</feature>
<evidence type="ECO:0000313" key="4">
    <source>
        <dbReference type="Proteomes" id="UP000024816"/>
    </source>
</evidence>
<dbReference type="AlphaFoldDB" id="A0A059FG69"/>
<keyword evidence="2" id="KW-0812">Transmembrane</keyword>
<dbReference type="OrthoDB" id="7620221at2"/>
<dbReference type="Pfam" id="PF13801">
    <property type="entry name" value="Metal_resist"/>
    <property type="match status" value="1"/>
</dbReference>
<dbReference type="RefSeq" id="WP_035579156.1">
    <property type="nucleotide sequence ID" value="NZ_ARYJ01000003.1"/>
</dbReference>
<dbReference type="InterPro" id="IPR025961">
    <property type="entry name" value="Metal_resist"/>
</dbReference>
<feature type="region of interest" description="Disordered" evidence="1">
    <location>
        <begin position="39"/>
        <end position="58"/>
    </location>
</feature>
<evidence type="ECO:0008006" key="5">
    <source>
        <dbReference type="Google" id="ProtNLM"/>
    </source>
</evidence>
<sequence length="177" mass="19656">MSDAPETSRRWPRWLIVSLMANMILLGLLAGFLLQAGPTGKPHGAPSERPSWASRDDGSRDIMRRVFRQAFEASGEERTARAEARARLGDAVAADPYDADAVREAFRELRAADDTVNEAMHEAMVDLFATMPVDERAKMARFLKHGPGDRRAERRMRPGRPGDPGERGPPPPPEMEP</sequence>
<feature type="compositionally biased region" description="Basic and acidic residues" evidence="1">
    <location>
        <begin position="146"/>
        <end position="156"/>
    </location>
</feature>
<proteinExistence type="predicted"/>